<dbReference type="Proteomes" id="UP000694620">
    <property type="component" value="Unassembled WGS sequence"/>
</dbReference>
<reference evidence="2" key="2">
    <citation type="submission" date="2025-09" db="UniProtKB">
        <authorList>
            <consortium name="Ensembl"/>
        </authorList>
    </citation>
    <scope>IDENTIFICATION</scope>
</reference>
<reference evidence="2" key="1">
    <citation type="submission" date="2025-08" db="UniProtKB">
        <authorList>
            <consortium name="Ensembl"/>
        </authorList>
    </citation>
    <scope>IDENTIFICATION</scope>
</reference>
<sequence length="328" mass="36481">LSSGVVPNLFKLAIVQPLIKKPSLDPTVLSNFRPISKLPFLSKILERSVYIQLKAFLDKSDFLKVFQSGFKPLHSTETALLKVFNDILLATDSGDYVILVLLDLTAAFDTIHHSILLSHLEHCVGIRGTALAWFKSYLTQRTFSVRLDEFRSSSASLSCGVPQGSILGPLLFSLYLLPLGSILRKHKIALHCYVDDTQVYVPLKRKDAYSIQTLVMCLEEVKAWMAVNFLNFNENKTEVIVFGPGGTSGSISTSAPVDLGPLAQYGTPVITNLGFRIDEDFRLDGQISTVVKSCFFSAETFGKDKKHSFQRSIYNNNPRFHYNPAGLL</sequence>
<dbReference type="Pfam" id="PF00078">
    <property type="entry name" value="RVT_1"/>
    <property type="match status" value="1"/>
</dbReference>
<proteinExistence type="predicted"/>
<protein>
    <recommendedName>
        <fullName evidence="1">Reverse transcriptase domain-containing protein</fullName>
    </recommendedName>
</protein>
<feature type="domain" description="Reverse transcriptase" evidence="1">
    <location>
        <begin position="1"/>
        <end position="277"/>
    </location>
</feature>
<evidence type="ECO:0000259" key="1">
    <source>
        <dbReference type="PROSITE" id="PS50878"/>
    </source>
</evidence>
<keyword evidence="3" id="KW-1185">Reference proteome</keyword>
<dbReference type="PROSITE" id="PS50878">
    <property type="entry name" value="RT_POL"/>
    <property type="match status" value="1"/>
</dbReference>
<evidence type="ECO:0000313" key="3">
    <source>
        <dbReference type="Proteomes" id="UP000694620"/>
    </source>
</evidence>
<dbReference type="Ensembl" id="ENSECRT00000028240.1">
    <property type="protein sequence ID" value="ENSECRP00000027663.1"/>
    <property type="gene ID" value="ENSECRG00000018737.1"/>
</dbReference>
<accession>A0A8C4T619</accession>
<dbReference type="GeneTree" id="ENSGT01150000286909"/>
<name>A0A8C4T619_ERPCA</name>
<dbReference type="CDD" id="cd01650">
    <property type="entry name" value="RT_nLTR_like"/>
    <property type="match status" value="1"/>
</dbReference>
<dbReference type="AlphaFoldDB" id="A0A8C4T619"/>
<evidence type="ECO:0000313" key="2">
    <source>
        <dbReference type="Ensembl" id="ENSECRP00000027663.1"/>
    </source>
</evidence>
<organism evidence="2 3">
    <name type="scientific">Erpetoichthys calabaricus</name>
    <name type="common">Rope fish</name>
    <name type="synonym">Calamoichthys calabaricus</name>
    <dbReference type="NCBI Taxonomy" id="27687"/>
    <lineage>
        <taxon>Eukaryota</taxon>
        <taxon>Metazoa</taxon>
        <taxon>Chordata</taxon>
        <taxon>Craniata</taxon>
        <taxon>Vertebrata</taxon>
        <taxon>Euteleostomi</taxon>
        <taxon>Actinopterygii</taxon>
        <taxon>Polypteriformes</taxon>
        <taxon>Polypteridae</taxon>
        <taxon>Erpetoichthys</taxon>
    </lineage>
</organism>
<dbReference type="SUPFAM" id="SSF56672">
    <property type="entry name" value="DNA/RNA polymerases"/>
    <property type="match status" value="1"/>
</dbReference>
<dbReference type="InterPro" id="IPR043502">
    <property type="entry name" value="DNA/RNA_pol_sf"/>
</dbReference>
<dbReference type="PANTHER" id="PTHR33332">
    <property type="entry name" value="REVERSE TRANSCRIPTASE DOMAIN-CONTAINING PROTEIN"/>
    <property type="match status" value="1"/>
</dbReference>
<dbReference type="InterPro" id="IPR000477">
    <property type="entry name" value="RT_dom"/>
</dbReference>